<dbReference type="EMBL" id="SDRB02011487">
    <property type="protein sequence ID" value="THG01172.1"/>
    <property type="molecule type" value="Genomic_DNA"/>
</dbReference>
<dbReference type="AlphaFoldDB" id="A0A4S4DEP5"/>
<dbReference type="GO" id="GO:0016705">
    <property type="term" value="F:oxidoreductase activity, acting on paired donors, with incorporation or reduction of molecular oxygen"/>
    <property type="evidence" value="ECO:0007669"/>
    <property type="project" value="InterPro"/>
</dbReference>
<evidence type="ECO:0000256" key="12">
    <source>
        <dbReference type="SAM" id="Phobius"/>
    </source>
</evidence>
<evidence type="ECO:0000313" key="14">
    <source>
        <dbReference type="Proteomes" id="UP000306102"/>
    </source>
</evidence>
<evidence type="ECO:0000256" key="7">
    <source>
        <dbReference type="ARBA" id="ARBA00022989"/>
    </source>
</evidence>
<keyword evidence="4" id="KW-0349">Heme</keyword>
<keyword evidence="8" id="KW-0560">Oxidoreductase</keyword>
<comment type="caution">
    <text evidence="13">The sequence shown here is derived from an EMBL/GenBank/DDBJ whole genome shotgun (WGS) entry which is preliminary data.</text>
</comment>
<reference evidence="13 14" key="1">
    <citation type="journal article" date="2018" name="Proc. Natl. Acad. Sci. U.S.A.">
        <title>Draft genome sequence of Camellia sinensis var. sinensis provides insights into the evolution of the tea genome and tea quality.</title>
        <authorList>
            <person name="Wei C."/>
            <person name="Yang H."/>
            <person name="Wang S."/>
            <person name="Zhao J."/>
            <person name="Liu C."/>
            <person name="Gao L."/>
            <person name="Xia E."/>
            <person name="Lu Y."/>
            <person name="Tai Y."/>
            <person name="She G."/>
            <person name="Sun J."/>
            <person name="Cao H."/>
            <person name="Tong W."/>
            <person name="Gao Q."/>
            <person name="Li Y."/>
            <person name="Deng W."/>
            <person name="Jiang X."/>
            <person name="Wang W."/>
            <person name="Chen Q."/>
            <person name="Zhang S."/>
            <person name="Li H."/>
            <person name="Wu J."/>
            <person name="Wang P."/>
            <person name="Li P."/>
            <person name="Shi C."/>
            <person name="Zheng F."/>
            <person name="Jian J."/>
            <person name="Huang B."/>
            <person name="Shan D."/>
            <person name="Shi M."/>
            <person name="Fang C."/>
            <person name="Yue Y."/>
            <person name="Li F."/>
            <person name="Li D."/>
            <person name="Wei S."/>
            <person name="Han B."/>
            <person name="Jiang C."/>
            <person name="Yin Y."/>
            <person name="Xia T."/>
            <person name="Zhang Z."/>
            <person name="Bennetzen J.L."/>
            <person name="Zhao S."/>
            <person name="Wan X."/>
        </authorList>
    </citation>
    <scope>NUCLEOTIDE SEQUENCE [LARGE SCALE GENOMIC DNA]</scope>
    <source>
        <strain evidence="14">cv. Shuchazao</strain>
        <tissue evidence="13">Leaf</tissue>
    </source>
</reference>
<dbReference type="InterPro" id="IPR050665">
    <property type="entry name" value="Cytochrome_P450_Monooxygen"/>
</dbReference>
<evidence type="ECO:0000256" key="2">
    <source>
        <dbReference type="ARBA" id="ARBA00004370"/>
    </source>
</evidence>
<keyword evidence="9" id="KW-0408">Iron</keyword>
<dbReference type="GO" id="GO:0005506">
    <property type="term" value="F:iron ion binding"/>
    <property type="evidence" value="ECO:0007669"/>
    <property type="project" value="InterPro"/>
</dbReference>
<comment type="subcellular location">
    <subcellularLocation>
        <location evidence="2">Membrane</location>
    </subcellularLocation>
</comment>
<evidence type="ECO:0000256" key="9">
    <source>
        <dbReference type="ARBA" id="ARBA00023004"/>
    </source>
</evidence>
<proteinExistence type="inferred from homology"/>
<dbReference type="PRINTS" id="PR00464">
    <property type="entry name" value="EP450II"/>
</dbReference>
<evidence type="ECO:0000256" key="3">
    <source>
        <dbReference type="ARBA" id="ARBA00010617"/>
    </source>
</evidence>
<gene>
    <name evidence="13" type="ORF">TEA_015885</name>
</gene>
<keyword evidence="5 12" id="KW-0812">Transmembrane</keyword>
<keyword evidence="6" id="KW-0479">Metal-binding</keyword>
<evidence type="ECO:0000256" key="1">
    <source>
        <dbReference type="ARBA" id="ARBA00001971"/>
    </source>
</evidence>
<dbReference type="GO" id="GO:0016020">
    <property type="term" value="C:membrane"/>
    <property type="evidence" value="ECO:0007669"/>
    <property type="project" value="UniProtKB-SubCell"/>
</dbReference>
<dbReference type="Pfam" id="PF00067">
    <property type="entry name" value="p450"/>
    <property type="match status" value="1"/>
</dbReference>
<dbReference type="Gene3D" id="1.10.630.10">
    <property type="entry name" value="Cytochrome P450"/>
    <property type="match status" value="1"/>
</dbReference>
<evidence type="ECO:0000313" key="13">
    <source>
        <dbReference type="EMBL" id="THG01172.1"/>
    </source>
</evidence>
<evidence type="ECO:0000256" key="5">
    <source>
        <dbReference type="ARBA" id="ARBA00022692"/>
    </source>
</evidence>
<evidence type="ECO:0000256" key="11">
    <source>
        <dbReference type="ARBA" id="ARBA00023136"/>
    </source>
</evidence>
<dbReference type="PRINTS" id="PR00385">
    <property type="entry name" value="P450"/>
</dbReference>
<organism evidence="13 14">
    <name type="scientific">Camellia sinensis var. sinensis</name>
    <name type="common">China tea</name>
    <dbReference type="NCBI Taxonomy" id="542762"/>
    <lineage>
        <taxon>Eukaryota</taxon>
        <taxon>Viridiplantae</taxon>
        <taxon>Streptophyta</taxon>
        <taxon>Embryophyta</taxon>
        <taxon>Tracheophyta</taxon>
        <taxon>Spermatophyta</taxon>
        <taxon>Magnoliopsida</taxon>
        <taxon>eudicotyledons</taxon>
        <taxon>Gunneridae</taxon>
        <taxon>Pentapetalae</taxon>
        <taxon>asterids</taxon>
        <taxon>Ericales</taxon>
        <taxon>Theaceae</taxon>
        <taxon>Camellia</taxon>
    </lineage>
</organism>
<keyword evidence="14" id="KW-1185">Reference proteome</keyword>
<dbReference type="InterPro" id="IPR036396">
    <property type="entry name" value="Cyt_P450_sf"/>
</dbReference>
<feature type="transmembrane region" description="Helical" evidence="12">
    <location>
        <begin position="6"/>
        <end position="30"/>
    </location>
</feature>
<dbReference type="GO" id="GO:0020037">
    <property type="term" value="F:heme binding"/>
    <property type="evidence" value="ECO:0007669"/>
    <property type="project" value="InterPro"/>
</dbReference>
<dbReference type="InterPro" id="IPR002402">
    <property type="entry name" value="Cyt_P450_E_grp-II"/>
</dbReference>
<evidence type="ECO:0000256" key="6">
    <source>
        <dbReference type="ARBA" id="ARBA00022723"/>
    </source>
</evidence>
<dbReference type="PANTHER" id="PTHR24282">
    <property type="entry name" value="CYTOCHROME P450 FAMILY MEMBER"/>
    <property type="match status" value="1"/>
</dbReference>
<keyword evidence="11 12" id="KW-0472">Membrane</keyword>
<keyword evidence="10" id="KW-0503">Monooxygenase</keyword>
<evidence type="ECO:0000256" key="10">
    <source>
        <dbReference type="ARBA" id="ARBA00023033"/>
    </source>
</evidence>
<keyword evidence="7 12" id="KW-1133">Transmembrane helix</keyword>
<dbReference type="STRING" id="542762.A0A4S4DEP5"/>
<dbReference type="GO" id="GO:0004497">
    <property type="term" value="F:monooxygenase activity"/>
    <property type="evidence" value="ECO:0007669"/>
    <property type="project" value="UniProtKB-KW"/>
</dbReference>
<dbReference type="PANTHER" id="PTHR24282:SF254">
    <property type="entry name" value="CYTOCHROME P450 CYP72A219-LIKE"/>
    <property type="match status" value="1"/>
</dbReference>
<comment type="similarity">
    <text evidence="3">Belongs to the cytochrome P450 family.</text>
</comment>
<dbReference type="InterPro" id="IPR001128">
    <property type="entry name" value="Cyt_P450"/>
</dbReference>
<accession>A0A4S4DEP5</accession>
<comment type="cofactor">
    <cofactor evidence="1">
        <name>heme</name>
        <dbReference type="ChEBI" id="CHEBI:30413"/>
    </cofactor>
</comment>
<sequence length="670" mass="76380">MEVPVSSIVTSIAFVTLLTCAWRVVNWVWLRPKQLEKWLREQGFKGNPYKVLYGDTKEMTSMTRESISKPMDTASDDIIPRVLPSHHHSVHLHGKDYFQWMGPIPRVNIANPKLIKEILFNYEIFQKPLRNPLERLLVSGVVTLEGDKWVMHRNLLNPAFHLEKLKHMVPAMCSSCSEMISKWEVLVSSTKGSCEVDVRSYLDNLTADVISRTAFGSNYEEGKRIFQLQKEQSSLSIQLMQSIYIPGWSRFLPTKTNMRMKAIYCEVGDLLSNIINKRERMIKENDGDDDLLGILLKTNLKEIQEKGNKKNITLTTEEVIEECKLFYLAGQETTSALLVWTMILLSKYQKWQALAREEVLAVFGDKKPDSDGLNKLKTMTMILYEVLRLYPPAVILSRTIHKKTKLGELVLPPGVELLLPILAIHHDHEIWGNDATDFKPERFSEGVTKATKGPGAFIPFSGVKNHREHAHSHRSGSQNKRRTPSLSAMRSFRTGDYIVPVATNQFLVELIFLAKKSYQVNFARQDLIFLAKKQVAELTLLANVKVPCRADFACQETSCRAEFLVELILLAKKQVTELTLLANFEVPCRADFARQEFLAKLILPTKKQVVELTLLTNFEVPCRADLLPKKQVAELTLLAYLGVPCRVEFTRQEASCRADLAHQLWSSLLS</sequence>
<protein>
    <recommendedName>
        <fullName evidence="15">Cytochrome P450</fullName>
    </recommendedName>
</protein>
<evidence type="ECO:0008006" key="15">
    <source>
        <dbReference type="Google" id="ProtNLM"/>
    </source>
</evidence>
<name>A0A4S4DEP5_CAMSN</name>
<dbReference type="SUPFAM" id="SSF48264">
    <property type="entry name" value="Cytochrome P450"/>
    <property type="match status" value="1"/>
</dbReference>
<evidence type="ECO:0000256" key="8">
    <source>
        <dbReference type="ARBA" id="ARBA00023002"/>
    </source>
</evidence>
<evidence type="ECO:0000256" key="4">
    <source>
        <dbReference type="ARBA" id="ARBA00022617"/>
    </source>
</evidence>
<dbReference type="Proteomes" id="UP000306102">
    <property type="component" value="Unassembled WGS sequence"/>
</dbReference>